<evidence type="ECO:0000313" key="2">
    <source>
        <dbReference type="Proteomes" id="UP000676169"/>
    </source>
</evidence>
<keyword evidence="2" id="KW-1185">Reference proteome</keyword>
<dbReference type="EMBL" id="CP073100">
    <property type="protein sequence ID" value="QUE52247.1"/>
    <property type="molecule type" value="Genomic_DNA"/>
</dbReference>
<reference evidence="1" key="1">
    <citation type="submission" date="2021-04" db="EMBL/GenBank/DDBJ databases">
        <title>Luteolibacter sp. 32A isolated from the skin of an Anderson's salamander (Ambystoma andersonii).</title>
        <authorList>
            <person name="Spergser J."/>
            <person name="Busse H.-J."/>
        </authorList>
    </citation>
    <scope>NUCLEOTIDE SEQUENCE</scope>
    <source>
        <strain evidence="1">32A</strain>
    </source>
</reference>
<evidence type="ECO:0000313" key="1">
    <source>
        <dbReference type="EMBL" id="QUE52247.1"/>
    </source>
</evidence>
<proteinExistence type="predicted"/>
<dbReference type="AlphaFoldDB" id="A0A975J1G9"/>
<sequence>MNEGLANWLTQQNDLRESFSEGDGTLVSADFGQDDPKTRFQVYTFLVVPSHQLRSWAASIEDFRSNVYKGSGSFEFKKVDDPHRLKVLPDFLGRCAMIRGYTLTLLVPREIRWAFPRHGSKKGVPDSLLRDTVGLVAKPHIAEKVLRILHGVIGVLSSLPKVGRALVLHIDRDAAVNDVTRFIELMRGLVKVNLDSDSEVEEIVLARDEGSKGRDGDLLCIPDLVCGAVSEIHNRANGVPHIPSAKAARVISWMNEDNASLKHLVLQYRLEMISGSEHARWLRICYADTPPSEA</sequence>
<gene>
    <name evidence="1" type="ORF">KBB96_04985</name>
</gene>
<dbReference type="RefSeq" id="WP_211633012.1">
    <property type="nucleotide sequence ID" value="NZ_CP073100.1"/>
</dbReference>
<organism evidence="1 2">
    <name type="scientific">Luteolibacter ambystomatis</name>
    <dbReference type="NCBI Taxonomy" id="2824561"/>
    <lineage>
        <taxon>Bacteria</taxon>
        <taxon>Pseudomonadati</taxon>
        <taxon>Verrucomicrobiota</taxon>
        <taxon>Verrucomicrobiia</taxon>
        <taxon>Verrucomicrobiales</taxon>
        <taxon>Verrucomicrobiaceae</taxon>
        <taxon>Luteolibacter</taxon>
    </lineage>
</organism>
<accession>A0A975J1G9</accession>
<dbReference type="Proteomes" id="UP000676169">
    <property type="component" value="Chromosome"/>
</dbReference>
<protein>
    <submittedName>
        <fullName evidence="1">Uncharacterized protein</fullName>
    </submittedName>
</protein>
<name>A0A975J1G9_9BACT</name>
<dbReference type="KEGG" id="lamb:KBB96_04985"/>